<evidence type="ECO:0008006" key="4">
    <source>
        <dbReference type="Google" id="ProtNLM"/>
    </source>
</evidence>
<dbReference type="NCBIfam" id="TIGR02215">
    <property type="entry name" value="phage_chp_gp8"/>
    <property type="match status" value="1"/>
</dbReference>
<keyword evidence="3" id="KW-1185">Reference proteome</keyword>
<reference evidence="2 3" key="1">
    <citation type="submission" date="2019-12" db="EMBL/GenBank/DDBJ databases">
        <title>Nitratireductor arenosus sp. nov., Isolated from sea sand, Jeju island, South Korea.</title>
        <authorList>
            <person name="Kim W."/>
        </authorList>
    </citation>
    <scope>NUCLEOTIDE SEQUENCE [LARGE SCALE GENOMIC DNA]</scope>
    <source>
        <strain evidence="2 3">CAU 1489</strain>
    </source>
</reference>
<evidence type="ECO:0000313" key="2">
    <source>
        <dbReference type="EMBL" id="MVA98850.1"/>
    </source>
</evidence>
<protein>
    <recommendedName>
        <fullName evidence="4">Phage gp6-like head-tail connector protein</fullName>
    </recommendedName>
</protein>
<dbReference type="InterPro" id="IPR006450">
    <property type="entry name" value="Phage_HK97_gp6-like"/>
</dbReference>
<organism evidence="2 3">
    <name type="scientific">Nitratireductor arenosus</name>
    <dbReference type="NCBI Taxonomy" id="2682096"/>
    <lineage>
        <taxon>Bacteria</taxon>
        <taxon>Pseudomonadati</taxon>
        <taxon>Pseudomonadota</taxon>
        <taxon>Alphaproteobacteria</taxon>
        <taxon>Hyphomicrobiales</taxon>
        <taxon>Phyllobacteriaceae</taxon>
        <taxon>Nitratireductor</taxon>
    </lineage>
</organism>
<dbReference type="Proteomes" id="UP000463224">
    <property type="component" value="Unassembled WGS sequence"/>
</dbReference>
<evidence type="ECO:0000256" key="1">
    <source>
        <dbReference type="SAM" id="MobiDB-lite"/>
    </source>
</evidence>
<dbReference type="InterPro" id="IPR011738">
    <property type="entry name" value="Phage_CHP"/>
</dbReference>
<dbReference type="EMBL" id="WPHG01000004">
    <property type="protein sequence ID" value="MVA98850.1"/>
    <property type="molecule type" value="Genomic_DNA"/>
</dbReference>
<name>A0A844QLM4_9HYPH</name>
<proteinExistence type="predicted"/>
<comment type="caution">
    <text evidence="2">The sequence shown here is derived from an EMBL/GenBank/DDBJ whole genome shotgun (WGS) entry which is preliminary data.</text>
</comment>
<dbReference type="Pfam" id="PF05135">
    <property type="entry name" value="Phage_connect_1"/>
    <property type="match status" value="1"/>
</dbReference>
<dbReference type="NCBIfam" id="TIGR01560">
    <property type="entry name" value="put_DNA_pack"/>
    <property type="match status" value="1"/>
</dbReference>
<dbReference type="CDD" id="cd08054">
    <property type="entry name" value="gp6"/>
    <property type="match status" value="1"/>
</dbReference>
<sequence length="211" mass="22896">MAARPRPALSISSRSDPMMKPVRVSAPSSDPVSLAEFKAAARVDFVDDDEILQSYLAAAVGHLDGRTGILGRAIINQDWRIDLPCWPACQIVLPFGDVSAVAVAYTDADGADQTLPSSHYELVEIATGSLVRYRQAFTSPALDTDRSDAVRVTFTAGFGANATDVPAPIKVAIMQLAAHWYENREAAEEKGVQSVPMSVDRLITPYRRVFF</sequence>
<dbReference type="InterPro" id="IPR021146">
    <property type="entry name" value="Phage_gp6-like_head-tail"/>
</dbReference>
<feature type="region of interest" description="Disordered" evidence="1">
    <location>
        <begin position="1"/>
        <end position="25"/>
    </location>
</feature>
<gene>
    <name evidence="2" type="ORF">GN330_16505</name>
</gene>
<dbReference type="AlphaFoldDB" id="A0A844QLM4"/>
<evidence type="ECO:0000313" key="3">
    <source>
        <dbReference type="Proteomes" id="UP000463224"/>
    </source>
</evidence>
<accession>A0A844QLM4</accession>
<dbReference type="Gene3D" id="1.10.3230.30">
    <property type="entry name" value="Phage gp6-like head-tail connector protein"/>
    <property type="match status" value="1"/>
</dbReference>